<dbReference type="RefSeq" id="WP_223105866.1">
    <property type="nucleotide sequence ID" value="NZ_CP061913.1"/>
</dbReference>
<protein>
    <submittedName>
        <fullName evidence="9">Ferredoxin</fullName>
    </submittedName>
</protein>
<feature type="domain" description="Divergent 4Fe-4S mono-cluster" evidence="8">
    <location>
        <begin position="1"/>
        <end position="62"/>
    </location>
</feature>
<proteinExistence type="predicted"/>
<organism evidence="9 10">
    <name type="scientific">Dactylosporangium vinaceum</name>
    <dbReference type="NCBI Taxonomy" id="53362"/>
    <lineage>
        <taxon>Bacteria</taxon>
        <taxon>Bacillati</taxon>
        <taxon>Actinomycetota</taxon>
        <taxon>Actinomycetes</taxon>
        <taxon>Micromonosporales</taxon>
        <taxon>Micromonosporaceae</taxon>
        <taxon>Dactylosporangium</taxon>
    </lineage>
</organism>
<dbReference type="SUPFAM" id="SSF54862">
    <property type="entry name" value="4Fe-4S ferredoxins"/>
    <property type="match status" value="1"/>
</dbReference>
<dbReference type="PANTHER" id="PTHR36923">
    <property type="entry name" value="FERREDOXIN"/>
    <property type="match status" value="1"/>
</dbReference>
<evidence type="ECO:0000259" key="8">
    <source>
        <dbReference type="Pfam" id="PF06902"/>
    </source>
</evidence>
<dbReference type="Pfam" id="PF06902">
    <property type="entry name" value="Fer4_19"/>
    <property type="match status" value="1"/>
</dbReference>
<comment type="cofactor">
    <cofactor evidence="1">
        <name>[3Fe-4S] cluster</name>
        <dbReference type="ChEBI" id="CHEBI:21137"/>
    </cofactor>
</comment>
<dbReference type="Proteomes" id="UP001589608">
    <property type="component" value="Unassembled WGS sequence"/>
</dbReference>
<accession>A0ABV5MMD9</accession>
<keyword evidence="2" id="KW-0813">Transport</keyword>
<evidence type="ECO:0000256" key="6">
    <source>
        <dbReference type="ARBA" id="ARBA00023014"/>
    </source>
</evidence>
<keyword evidence="6" id="KW-0411">Iron-sulfur</keyword>
<keyword evidence="7" id="KW-0003">3Fe-4S</keyword>
<evidence type="ECO:0000256" key="5">
    <source>
        <dbReference type="ARBA" id="ARBA00023004"/>
    </source>
</evidence>
<dbReference type="EMBL" id="JBHMCA010000070">
    <property type="protein sequence ID" value="MFB9450011.1"/>
    <property type="molecule type" value="Genomic_DNA"/>
</dbReference>
<evidence type="ECO:0000256" key="7">
    <source>
        <dbReference type="ARBA" id="ARBA00023291"/>
    </source>
</evidence>
<dbReference type="InterPro" id="IPR051269">
    <property type="entry name" value="Fe-S_cluster_ET"/>
</dbReference>
<keyword evidence="10" id="KW-1185">Reference proteome</keyword>
<evidence type="ECO:0000313" key="9">
    <source>
        <dbReference type="EMBL" id="MFB9450011.1"/>
    </source>
</evidence>
<evidence type="ECO:0000256" key="2">
    <source>
        <dbReference type="ARBA" id="ARBA00022448"/>
    </source>
</evidence>
<dbReference type="PANTHER" id="PTHR36923:SF3">
    <property type="entry name" value="FERREDOXIN"/>
    <property type="match status" value="1"/>
</dbReference>
<evidence type="ECO:0000256" key="3">
    <source>
        <dbReference type="ARBA" id="ARBA00022723"/>
    </source>
</evidence>
<name>A0ABV5MMD9_9ACTN</name>
<evidence type="ECO:0000256" key="1">
    <source>
        <dbReference type="ARBA" id="ARBA00001927"/>
    </source>
</evidence>
<evidence type="ECO:0000256" key="4">
    <source>
        <dbReference type="ARBA" id="ARBA00022982"/>
    </source>
</evidence>
<evidence type="ECO:0000313" key="10">
    <source>
        <dbReference type="Proteomes" id="UP001589608"/>
    </source>
</evidence>
<gene>
    <name evidence="9" type="ORF">ACFFTR_43625</name>
</gene>
<comment type="caution">
    <text evidence="9">The sequence shown here is derived from an EMBL/GenBank/DDBJ whole genome shotgun (WGS) entry which is preliminary data.</text>
</comment>
<sequence length="63" mass="6708">MKIRADTAVCVASGMCVMHAPEVFDQREDDAVVVVLVAEPPEQEHDTVRQAVLGCPSGALSID</sequence>
<dbReference type="InterPro" id="IPR010693">
    <property type="entry name" value="Divergent_4Fe-4S_mono-cluster"/>
</dbReference>
<reference evidence="9 10" key="1">
    <citation type="submission" date="2024-09" db="EMBL/GenBank/DDBJ databases">
        <authorList>
            <person name="Sun Q."/>
            <person name="Mori K."/>
        </authorList>
    </citation>
    <scope>NUCLEOTIDE SEQUENCE [LARGE SCALE GENOMIC DNA]</scope>
    <source>
        <strain evidence="9 10">JCM 3307</strain>
    </source>
</reference>
<keyword evidence="4" id="KW-0249">Electron transport</keyword>
<keyword evidence="3" id="KW-0479">Metal-binding</keyword>
<keyword evidence="5" id="KW-0408">Iron</keyword>
<dbReference type="Gene3D" id="3.30.70.20">
    <property type="match status" value="1"/>
</dbReference>